<dbReference type="Pfam" id="PF01535">
    <property type="entry name" value="PPR"/>
    <property type="match status" value="8"/>
</dbReference>
<dbReference type="FunFam" id="1.25.40.10:FF:000442">
    <property type="entry name" value="Pentatricopeptide repeat-containing protein At3g49710"/>
    <property type="match status" value="1"/>
</dbReference>
<feature type="repeat" description="PPR" evidence="2">
    <location>
        <begin position="221"/>
        <end position="255"/>
    </location>
</feature>
<dbReference type="InterPro" id="IPR002885">
    <property type="entry name" value="PPR_rpt"/>
</dbReference>
<accession>A0AAD7M0D5</accession>
<dbReference type="Pfam" id="PF13041">
    <property type="entry name" value="PPR_2"/>
    <property type="match status" value="2"/>
</dbReference>
<reference evidence="3" key="1">
    <citation type="journal article" date="2023" name="Science">
        <title>Elucidation of the pathway for biosynthesis of saponin adjuvants from the soapbark tree.</title>
        <authorList>
            <person name="Reed J."/>
            <person name="Orme A."/>
            <person name="El-Demerdash A."/>
            <person name="Owen C."/>
            <person name="Martin L.B.B."/>
            <person name="Misra R.C."/>
            <person name="Kikuchi S."/>
            <person name="Rejzek M."/>
            <person name="Martin A.C."/>
            <person name="Harkess A."/>
            <person name="Leebens-Mack J."/>
            <person name="Louveau T."/>
            <person name="Stephenson M.J."/>
            <person name="Osbourn A."/>
        </authorList>
    </citation>
    <scope>NUCLEOTIDE SEQUENCE</scope>
    <source>
        <strain evidence="3">S10</strain>
    </source>
</reference>
<gene>
    <name evidence="3" type="ORF">O6P43_011621</name>
</gene>
<dbReference type="InterPro" id="IPR011990">
    <property type="entry name" value="TPR-like_helical_dom_sf"/>
</dbReference>
<protein>
    <submittedName>
        <fullName evidence="3">Pentatricopeptide repeat-containing protein</fullName>
    </submittedName>
</protein>
<name>A0AAD7M0D5_QUISA</name>
<dbReference type="InterPro" id="IPR046960">
    <property type="entry name" value="PPR_At4g14850-like_plant"/>
</dbReference>
<dbReference type="GO" id="GO:0009451">
    <property type="term" value="P:RNA modification"/>
    <property type="evidence" value="ECO:0007669"/>
    <property type="project" value="InterPro"/>
</dbReference>
<feature type="repeat" description="PPR" evidence="2">
    <location>
        <begin position="455"/>
        <end position="489"/>
    </location>
</feature>
<evidence type="ECO:0000313" key="3">
    <source>
        <dbReference type="EMBL" id="KAJ7967352.1"/>
    </source>
</evidence>
<dbReference type="FunFam" id="1.25.40.10:FF:000090">
    <property type="entry name" value="Pentatricopeptide repeat-containing protein, chloroplastic"/>
    <property type="match status" value="1"/>
</dbReference>
<feature type="repeat" description="PPR" evidence="2">
    <location>
        <begin position="84"/>
        <end position="119"/>
    </location>
</feature>
<comment type="caution">
    <text evidence="3">The sequence shown here is derived from an EMBL/GenBank/DDBJ whole genome shotgun (WGS) entry which is preliminary data.</text>
</comment>
<dbReference type="Proteomes" id="UP001163823">
    <property type="component" value="Chromosome 5"/>
</dbReference>
<dbReference type="Pfam" id="PF20431">
    <property type="entry name" value="E_motif"/>
    <property type="match status" value="1"/>
</dbReference>
<dbReference type="KEGG" id="qsa:O6P43_011621"/>
<keyword evidence="1" id="KW-0677">Repeat</keyword>
<evidence type="ECO:0000256" key="2">
    <source>
        <dbReference type="PROSITE-ProRule" id="PRU00708"/>
    </source>
</evidence>
<dbReference type="AlphaFoldDB" id="A0AAD7M0D5"/>
<dbReference type="GO" id="GO:0003723">
    <property type="term" value="F:RNA binding"/>
    <property type="evidence" value="ECO:0007669"/>
    <property type="project" value="InterPro"/>
</dbReference>
<dbReference type="PANTHER" id="PTHR47926:SF387">
    <property type="entry name" value="PENTATRICOPEPTIDE REPEAT-CONTAINING PROTEIN"/>
    <property type="match status" value="1"/>
</dbReference>
<evidence type="ECO:0000256" key="1">
    <source>
        <dbReference type="ARBA" id="ARBA00022737"/>
    </source>
</evidence>
<keyword evidence="4" id="KW-1185">Reference proteome</keyword>
<dbReference type="Gene3D" id="1.25.40.10">
    <property type="entry name" value="Tetratricopeptide repeat domain"/>
    <property type="match status" value="4"/>
</dbReference>
<dbReference type="PANTHER" id="PTHR47926">
    <property type="entry name" value="PENTATRICOPEPTIDE REPEAT-CONTAINING PROTEIN"/>
    <property type="match status" value="1"/>
</dbReference>
<feature type="repeat" description="PPR" evidence="2">
    <location>
        <begin position="322"/>
        <end position="356"/>
    </location>
</feature>
<sequence>MRPLKDILLYHIQAIKSGFASDIFTSNQLIHCYSRHARLREAQKLFDEMPDRNVFSWNAIISAYIKGHNLTHAQTLFRFASQRDLVTYNSMLSGYVGNDGYETEALNLFTEMQSARERIRMDEVTLTTMLNLTAKLCVVCYGSQIHSYMAKTANDLSAFAVSSLIDMYSKCGCFQDAYNIFNHSGCAVDLVSKNAMVAACCREGQLDVALNLFWEQPDLNDCVSWNTLISGYSQNGYEDKSLALFVQMGENGVRWNEHTFASILSSCSGLKSLKLGKAVHAWVLKDGLITNQFISCGIVDVYCKCCNIRYAELVHADIGIRNSFAITSLIVAYSSQGNMVEARRLFDSLEEKNSVVWTALFSGYVKSQQCESVFNLLRELKTREAMVPDALINVSVLGACAIQAALGPGKQIHAYILRAETEINEKLMSALVDMYSKCGNIIYAEKVFQLYNNKDSVLYNVMIAGYVHHGLINEAIQLFHDMLERSIRPDVVTFVALLSGCRHLGLVELGEKIFGVMEDHNILPEINHYACMVDMYGRANQIEKALAFMKKIPTEIDAVIWGAFLDACQRSGNTAFAREAGKKLLETEADNGARYVQLANAYAAEGNWDEMGKIRKRMRENEVKKLTGCSWIYMENGVHIFTSGDRSHSKVDSVYSTLDSLTEELYVTSREWKNLPEISREFS</sequence>
<feature type="repeat" description="PPR" evidence="2">
    <location>
        <begin position="490"/>
        <end position="524"/>
    </location>
</feature>
<evidence type="ECO:0000313" key="4">
    <source>
        <dbReference type="Proteomes" id="UP001163823"/>
    </source>
</evidence>
<dbReference type="EMBL" id="JARAOO010000005">
    <property type="protein sequence ID" value="KAJ7967352.1"/>
    <property type="molecule type" value="Genomic_DNA"/>
</dbReference>
<dbReference type="InterPro" id="IPR046848">
    <property type="entry name" value="E_motif"/>
</dbReference>
<dbReference type="EMBL" id="JARAOO010000005">
    <property type="protein sequence ID" value="KAJ7967351.1"/>
    <property type="molecule type" value="Genomic_DNA"/>
</dbReference>
<dbReference type="PROSITE" id="PS51375">
    <property type="entry name" value="PPR"/>
    <property type="match status" value="6"/>
</dbReference>
<organism evidence="3 4">
    <name type="scientific">Quillaja saponaria</name>
    <name type="common">Soap bark tree</name>
    <dbReference type="NCBI Taxonomy" id="32244"/>
    <lineage>
        <taxon>Eukaryota</taxon>
        <taxon>Viridiplantae</taxon>
        <taxon>Streptophyta</taxon>
        <taxon>Embryophyta</taxon>
        <taxon>Tracheophyta</taxon>
        <taxon>Spermatophyta</taxon>
        <taxon>Magnoliopsida</taxon>
        <taxon>eudicotyledons</taxon>
        <taxon>Gunneridae</taxon>
        <taxon>Pentapetalae</taxon>
        <taxon>rosids</taxon>
        <taxon>fabids</taxon>
        <taxon>Fabales</taxon>
        <taxon>Quillajaceae</taxon>
        <taxon>Quillaja</taxon>
    </lineage>
</organism>
<dbReference type="NCBIfam" id="TIGR00756">
    <property type="entry name" value="PPR"/>
    <property type="match status" value="2"/>
</dbReference>
<proteinExistence type="predicted"/>
<feature type="repeat" description="PPR" evidence="2">
    <location>
        <begin position="22"/>
        <end position="56"/>
    </location>
</feature>
<dbReference type="SUPFAM" id="SSF48452">
    <property type="entry name" value="TPR-like"/>
    <property type="match status" value="1"/>
</dbReference>